<dbReference type="RefSeq" id="XP_068365134.1">
    <property type="nucleotide sequence ID" value="XM_068500082.1"/>
</dbReference>
<dbReference type="AlphaFoldDB" id="A0A1J4KQQ4"/>
<dbReference type="InterPro" id="IPR001279">
    <property type="entry name" value="Metallo-B-lactamas"/>
</dbReference>
<dbReference type="EMBL" id="MLAK01000573">
    <property type="protein sequence ID" value="OHT11998.1"/>
    <property type="molecule type" value="Genomic_DNA"/>
</dbReference>
<feature type="domain" description="Metallo-beta-lactamase" evidence="1">
    <location>
        <begin position="32"/>
        <end position="233"/>
    </location>
</feature>
<evidence type="ECO:0000259" key="1">
    <source>
        <dbReference type="Pfam" id="PF12706"/>
    </source>
</evidence>
<evidence type="ECO:0000313" key="3">
    <source>
        <dbReference type="Proteomes" id="UP000179807"/>
    </source>
</evidence>
<dbReference type="PANTHER" id="PTHR42663:SF6">
    <property type="entry name" value="HYDROLASE C777.06C-RELATED"/>
    <property type="match status" value="1"/>
</dbReference>
<gene>
    <name evidence="2" type="ORF">TRFO_18273</name>
</gene>
<dbReference type="InterPro" id="IPR036866">
    <property type="entry name" value="RibonucZ/Hydroxyglut_hydro"/>
</dbReference>
<name>A0A1J4KQQ4_9EUKA</name>
<organism evidence="2 3">
    <name type="scientific">Tritrichomonas foetus</name>
    <dbReference type="NCBI Taxonomy" id="1144522"/>
    <lineage>
        <taxon>Eukaryota</taxon>
        <taxon>Metamonada</taxon>
        <taxon>Parabasalia</taxon>
        <taxon>Tritrichomonadida</taxon>
        <taxon>Tritrichomonadidae</taxon>
        <taxon>Tritrichomonas</taxon>
    </lineage>
</organism>
<dbReference type="VEuPathDB" id="TrichDB:TRFO_18273"/>
<dbReference type="GeneID" id="94834786"/>
<sequence length="264" mass="29756">MVLEVHCLGTNGFHSTESSHTACYMIPSLGVIFDAGSGFFRVVDLIRKWDLEEVNIFMSHGHMDHIDGIHSTLEIIEMTKCKKVNVFAEQKVLNGIKTIFADPFFPSLPPMNLIPLDLETFHEISLTCPNPNIENNCGNPTIEVKVNYFPLKHTTTCFGYVLEALGKRIAYVTDTSSNPCSTYIKNLENLDTLFHEVHSINEEQSVKFGHTDAENLAKVCNIVKPKKLVTIHHNPNGDRYEIVDFIKKEFCDVVAAEDKMIISI</sequence>
<evidence type="ECO:0000313" key="2">
    <source>
        <dbReference type="EMBL" id="OHT11998.1"/>
    </source>
</evidence>
<dbReference type="OrthoDB" id="17458at2759"/>
<proteinExistence type="predicted"/>
<keyword evidence="3" id="KW-1185">Reference proteome</keyword>
<accession>A0A1J4KQQ4</accession>
<dbReference type="SUPFAM" id="SSF56281">
    <property type="entry name" value="Metallo-hydrolase/oxidoreductase"/>
    <property type="match status" value="1"/>
</dbReference>
<dbReference type="PANTHER" id="PTHR42663">
    <property type="entry name" value="HYDROLASE C777.06C-RELATED-RELATED"/>
    <property type="match status" value="1"/>
</dbReference>
<dbReference type="GO" id="GO:0016787">
    <property type="term" value="F:hydrolase activity"/>
    <property type="evidence" value="ECO:0007669"/>
    <property type="project" value="UniProtKB-KW"/>
</dbReference>
<dbReference type="Gene3D" id="3.60.15.10">
    <property type="entry name" value="Ribonuclease Z/Hydroxyacylglutathione hydrolase-like"/>
    <property type="match status" value="1"/>
</dbReference>
<dbReference type="Pfam" id="PF12706">
    <property type="entry name" value="Lactamase_B_2"/>
    <property type="match status" value="1"/>
</dbReference>
<reference evidence="2" key="1">
    <citation type="submission" date="2016-10" db="EMBL/GenBank/DDBJ databases">
        <authorList>
            <person name="Benchimol M."/>
            <person name="Almeida L.G."/>
            <person name="Vasconcelos A.T."/>
            <person name="Perreira-Neves A."/>
            <person name="Rosa I.A."/>
            <person name="Tasca T."/>
            <person name="Bogo M.R."/>
            <person name="de Souza W."/>
        </authorList>
    </citation>
    <scope>NUCLEOTIDE SEQUENCE [LARGE SCALE GENOMIC DNA]</scope>
    <source>
        <strain evidence="2">K</strain>
    </source>
</reference>
<comment type="caution">
    <text evidence="2">The sequence shown here is derived from an EMBL/GenBank/DDBJ whole genome shotgun (WGS) entry which is preliminary data.</text>
</comment>
<dbReference type="Proteomes" id="UP000179807">
    <property type="component" value="Unassembled WGS sequence"/>
</dbReference>
<protein>
    <submittedName>
        <fullName evidence="2">Sulfohydrolase/Glycosulfatase, Zn-dependent hydrolase</fullName>
    </submittedName>
</protein>